<dbReference type="RefSeq" id="WP_380011781.1">
    <property type="nucleotide sequence ID" value="NZ_JBHLYR010000045.1"/>
</dbReference>
<feature type="domain" description="Glycosyl hydrolase family 98 putative carbohydrate-binding module" evidence="3">
    <location>
        <begin position="258"/>
        <end position="403"/>
    </location>
</feature>
<dbReference type="InterPro" id="IPR011042">
    <property type="entry name" value="6-blade_b-propeller_TolB-like"/>
</dbReference>
<dbReference type="Pfam" id="PF08305">
    <property type="entry name" value="NPCBM"/>
    <property type="match status" value="2"/>
</dbReference>
<dbReference type="SUPFAM" id="SSF50952">
    <property type="entry name" value="Soluble quinoprotein glucose dehydrogenase"/>
    <property type="match status" value="1"/>
</dbReference>
<dbReference type="InterPro" id="IPR013222">
    <property type="entry name" value="Glyco_hyd_98_carb-bd"/>
</dbReference>
<keyword evidence="5" id="KW-1185">Reference proteome</keyword>
<dbReference type="InterPro" id="IPR008964">
    <property type="entry name" value="Invasin/intimin_cell_adhesion"/>
</dbReference>
<feature type="domain" description="Glycosyl hydrolase family 98 putative carbohydrate-binding module" evidence="3">
    <location>
        <begin position="107"/>
        <end position="253"/>
    </location>
</feature>
<gene>
    <name evidence="4" type="ORF">ACFFLM_14980</name>
</gene>
<dbReference type="SMART" id="SM00776">
    <property type="entry name" value="NPCBM"/>
    <property type="match status" value="2"/>
</dbReference>
<name>A0ABV6B2U5_9DEIO</name>
<dbReference type="InterPro" id="IPR011041">
    <property type="entry name" value="Quinoprot_gluc/sorb_DH_b-prop"/>
</dbReference>
<dbReference type="SUPFAM" id="SSF49785">
    <property type="entry name" value="Galactose-binding domain-like"/>
    <property type="match status" value="3"/>
</dbReference>
<dbReference type="Gene3D" id="2.60.40.1080">
    <property type="match status" value="1"/>
</dbReference>
<keyword evidence="1" id="KW-0732">Signal</keyword>
<dbReference type="Pfam" id="PF13205">
    <property type="entry name" value="Big_5"/>
    <property type="match status" value="1"/>
</dbReference>
<dbReference type="Proteomes" id="UP001589733">
    <property type="component" value="Unassembled WGS sequence"/>
</dbReference>
<feature type="domain" description="BIG2" evidence="2">
    <location>
        <begin position="409"/>
        <end position="483"/>
    </location>
</feature>
<evidence type="ECO:0000259" key="3">
    <source>
        <dbReference type="SMART" id="SM00776"/>
    </source>
</evidence>
<dbReference type="SUPFAM" id="SSF49373">
    <property type="entry name" value="Invasin/intimin cell-adhesion fragments"/>
    <property type="match status" value="1"/>
</dbReference>
<dbReference type="InterPro" id="IPR038637">
    <property type="entry name" value="NPCBM_sf"/>
</dbReference>
<evidence type="ECO:0000313" key="4">
    <source>
        <dbReference type="EMBL" id="MFB9993275.1"/>
    </source>
</evidence>
<comment type="caution">
    <text evidence="4">The sequence shown here is derived from an EMBL/GenBank/DDBJ whole genome shotgun (WGS) entry which is preliminary data.</text>
</comment>
<sequence length="1212" mass="126257">MGQYYSTAQQAEAQKLTEQVSAAPNSAAWKQQVGARRFLQAGLLWIIGASLVACSSQPSSDTSGPEAAYPYASGVDYSWSDESDSKDPYPGGFGYPWRGVGLSALDTPTETQLSDMTWTSATNGYGPIELNKSNNTRTGGDGLTLTIGGTTFAKGLGVHAASDVRYALGGACTVFNAQIGVDDEVGDRGSVVFQVWNGVSTKLYDSGTVRGTDAAKPISVNVSGVQSLRIVVTDSGDGTQFDHADWADARVTCSTPQPSGEKLLSDMTPLSATNGYGPFEANASNGERPAGDGRPLTIGGTVYSKGLGVHAASQLVYALGGTCSTFSAEVGVDDEVGTSGSVAFQVLADGALLFDSGLMTGKDPARSVNVSVAGKQQLTLRVTDGGNGVQFDHGDWASAKIDCSTVQPAVSSVTVSPAPVSLNVNGTQQLSAEVSGQGSYSPGVTWASSNTAVVAVSQTGLITGVGSGTATVTATSTFDPSKVGSAQVTVNAASTLPAGGLLINFQPANSTKPVGYTADTGAAYNATRGYGWITQASVGSGAGVPIDITPNSRDRALVGVDARLNTLMHMQFPDNVSSTTAVRTPAAWEYALPNGVYNVTVSVGDASNTYDSAHQINIEGQLAIARFVPIATRKFMSSTLLANVQDGRLTIDATGGSNTKLNYVIIQPGDRPSVRGYSPQDHQTMVDPTVSVTADVNLPNNAIDLNTLTSAAVHLIDAGTNLTIPASVNTSGGGDAVVIKPTTPLQANNRYIFEITSDLKDINGAAFLPLRSTFVTGASSTDTSGVAFEQIPLPNAPTMPYTTVEMGPDGKLYAATLTGEILRFGVQPDGTVTAPQTITSVQAANGGPRTIIGLKFDPAATADNLIAWISNNHFWDGTTNSPDWSGKITRLSGPNLENVQDYVVGLPRSIRDHQTNSISFRPGDSNALYVLQGSNSAMGAPDNAWGNRPERLLSGSLLRVDLNRIPSPPLSVKTSEGGLYDPYAPGAPVTIYASGIRNAYDMVWHTNGQLYVPTNGSAAGGNTPGTPATLPASCNNRADGPYTSPAVPALTSVTVQHDFLFRVLPGGYYGHPNPQRCEWVMNGGNPTAGTDKAEVSAYPVGTMPDRNWRGFAYDFGEHASANGVIEEYTNAPTSALRNKLLVVRYSAGKDIVVLTPGGPNLDIITAQTYVTGLNNFTPSPLDLTENRSTGHLYVAQLDEQTGAGKLTLVRVK</sequence>
<dbReference type="Pfam" id="PF02368">
    <property type="entry name" value="Big_2"/>
    <property type="match status" value="1"/>
</dbReference>
<organism evidence="4 5">
    <name type="scientific">Deinococcus oregonensis</name>
    <dbReference type="NCBI Taxonomy" id="1805970"/>
    <lineage>
        <taxon>Bacteria</taxon>
        <taxon>Thermotogati</taxon>
        <taxon>Deinococcota</taxon>
        <taxon>Deinococci</taxon>
        <taxon>Deinococcales</taxon>
        <taxon>Deinococcaceae</taxon>
        <taxon>Deinococcus</taxon>
    </lineage>
</organism>
<reference evidence="4 5" key="1">
    <citation type="submission" date="2024-09" db="EMBL/GenBank/DDBJ databases">
        <authorList>
            <person name="Sun Q."/>
            <person name="Mori K."/>
        </authorList>
    </citation>
    <scope>NUCLEOTIDE SEQUENCE [LARGE SCALE GENOMIC DNA]</scope>
    <source>
        <strain evidence="4 5">JCM 13503</strain>
    </source>
</reference>
<dbReference type="SMART" id="SM00635">
    <property type="entry name" value="BID_2"/>
    <property type="match status" value="1"/>
</dbReference>
<dbReference type="EMBL" id="JBHLYR010000045">
    <property type="protein sequence ID" value="MFB9993275.1"/>
    <property type="molecule type" value="Genomic_DNA"/>
</dbReference>
<dbReference type="InterPro" id="IPR003343">
    <property type="entry name" value="Big_2"/>
</dbReference>
<evidence type="ECO:0000259" key="2">
    <source>
        <dbReference type="SMART" id="SM00635"/>
    </source>
</evidence>
<dbReference type="Gene3D" id="2.60.120.430">
    <property type="entry name" value="Galactose-binding lectin"/>
    <property type="match status" value="1"/>
</dbReference>
<dbReference type="Gene3D" id="2.60.120.1060">
    <property type="entry name" value="NPCBM/NEW2 domain"/>
    <property type="match status" value="2"/>
</dbReference>
<evidence type="ECO:0000256" key="1">
    <source>
        <dbReference type="ARBA" id="ARBA00022729"/>
    </source>
</evidence>
<dbReference type="Gene3D" id="2.120.10.30">
    <property type="entry name" value="TolB, C-terminal domain"/>
    <property type="match status" value="1"/>
</dbReference>
<protein>
    <submittedName>
        <fullName evidence="4">NPCBM/NEW2 domain-containing protein</fullName>
    </submittedName>
</protein>
<dbReference type="InterPro" id="IPR032812">
    <property type="entry name" value="SbsA_Ig"/>
</dbReference>
<accession>A0ABV6B2U5</accession>
<proteinExistence type="predicted"/>
<evidence type="ECO:0000313" key="5">
    <source>
        <dbReference type="Proteomes" id="UP001589733"/>
    </source>
</evidence>
<dbReference type="InterPro" id="IPR008979">
    <property type="entry name" value="Galactose-bd-like_sf"/>
</dbReference>